<keyword evidence="10" id="KW-0407">Ion channel</keyword>
<evidence type="ECO:0000259" key="11">
    <source>
        <dbReference type="SMART" id="SM00918"/>
    </source>
</evidence>
<organism evidence="12 13">
    <name type="scientific">Characodon lateralis</name>
    <dbReference type="NCBI Taxonomy" id="208331"/>
    <lineage>
        <taxon>Eukaryota</taxon>
        <taxon>Metazoa</taxon>
        <taxon>Chordata</taxon>
        <taxon>Craniata</taxon>
        <taxon>Vertebrata</taxon>
        <taxon>Euteleostomi</taxon>
        <taxon>Actinopterygii</taxon>
        <taxon>Neopterygii</taxon>
        <taxon>Teleostei</taxon>
        <taxon>Neoteleostei</taxon>
        <taxon>Acanthomorphata</taxon>
        <taxon>Ovalentaria</taxon>
        <taxon>Atherinomorphae</taxon>
        <taxon>Cyprinodontiformes</taxon>
        <taxon>Goodeidae</taxon>
        <taxon>Characodon</taxon>
    </lineage>
</organism>
<accession>A0ABU7DMK6</accession>
<dbReference type="Pfam" id="PF10613">
    <property type="entry name" value="Lig_chan-Glu_bd"/>
    <property type="match status" value="1"/>
</dbReference>
<dbReference type="InterPro" id="IPR019594">
    <property type="entry name" value="Glu/Gly-bd"/>
</dbReference>
<gene>
    <name evidence="12" type="primary">GRIN2B_3</name>
    <name evidence="12" type="ORF">CHARACLAT_028780</name>
</gene>
<dbReference type="EMBL" id="JAHUTJ010028501">
    <property type="protein sequence ID" value="MED6275671.1"/>
    <property type="molecule type" value="Genomic_DNA"/>
</dbReference>
<keyword evidence="3" id="KW-0812">Transmembrane</keyword>
<keyword evidence="2" id="KW-0813">Transport</keyword>
<comment type="caution">
    <text evidence="12">The sequence shown here is derived from an EMBL/GenBank/DDBJ whole genome shotgun (WGS) entry which is preliminary data.</text>
</comment>
<dbReference type="SUPFAM" id="SSF53850">
    <property type="entry name" value="Periplasmic binding protein-like II"/>
    <property type="match status" value="1"/>
</dbReference>
<keyword evidence="13" id="KW-1185">Reference proteome</keyword>
<feature type="domain" description="Ionotropic glutamate receptor L-glutamate and glycine-binding" evidence="11">
    <location>
        <begin position="71"/>
        <end position="133"/>
    </location>
</feature>
<evidence type="ECO:0000256" key="3">
    <source>
        <dbReference type="ARBA" id="ARBA00022692"/>
    </source>
</evidence>
<evidence type="ECO:0000256" key="7">
    <source>
        <dbReference type="ARBA" id="ARBA00023170"/>
    </source>
</evidence>
<dbReference type="PANTHER" id="PTHR18966">
    <property type="entry name" value="IONOTROPIC GLUTAMATE RECEPTOR"/>
    <property type="match status" value="1"/>
</dbReference>
<evidence type="ECO:0000256" key="4">
    <source>
        <dbReference type="ARBA" id="ARBA00022989"/>
    </source>
</evidence>
<evidence type="ECO:0000256" key="6">
    <source>
        <dbReference type="ARBA" id="ARBA00023136"/>
    </source>
</evidence>
<keyword evidence="6" id="KW-0472">Membrane</keyword>
<sequence length="170" mass="19420">MSLQVGKWENGSLSMKYHVWPRYELYGGAATREDDHLSIVTLEEAPFVIVEDVDPLSGTCMRNTVPCRKQIKTINQTKETGIYIKRCCKGFCIDILKKIAKSVKFTYDLYLVTNGKHGKKINGTWNGMVGEVRGSVYVCQSVYLSYKFYSPVTRFCLLHMLSRWHSTSSV</sequence>
<keyword evidence="9" id="KW-1071">Ligand-gated ion channel</keyword>
<evidence type="ECO:0000256" key="5">
    <source>
        <dbReference type="ARBA" id="ARBA00023065"/>
    </source>
</evidence>
<keyword evidence="4" id="KW-1133">Transmembrane helix</keyword>
<dbReference type="SMART" id="SM00918">
    <property type="entry name" value="Lig_chan-Glu_bd"/>
    <property type="match status" value="1"/>
</dbReference>
<evidence type="ECO:0000256" key="9">
    <source>
        <dbReference type="ARBA" id="ARBA00023286"/>
    </source>
</evidence>
<evidence type="ECO:0000256" key="1">
    <source>
        <dbReference type="ARBA" id="ARBA00004141"/>
    </source>
</evidence>
<evidence type="ECO:0000313" key="13">
    <source>
        <dbReference type="Proteomes" id="UP001352852"/>
    </source>
</evidence>
<evidence type="ECO:0000256" key="8">
    <source>
        <dbReference type="ARBA" id="ARBA00023180"/>
    </source>
</evidence>
<keyword evidence="5" id="KW-0406">Ion transport</keyword>
<reference evidence="12 13" key="1">
    <citation type="submission" date="2021-06" db="EMBL/GenBank/DDBJ databases">
        <authorList>
            <person name="Palmer J.M."/>
        </authorList>
    </citation>
    <scope>NUCLEOTIDE SEQUENCE [LARGE SCALE GENOMIC DNA]</scope>
    <source>
        <strain evidence="12 13">CL_MEX2019</strain>
        <tissue evidence="12">Muscle</tissue>
    </source>
</reference>
<comment type="subcellular location">
    <subcellularLocation>
        <location evidence="1">Membrane</location>
        <topology evidence="1">Multi-pass membrane protein</topology>
    </subcellularLocation>
</comment>
<evidence type="ECO:0000313" key="12">
    <source>
        <dbReference type="EMBL" id="MED6275671.1"/>
    </source>
</evidence>
<dbReference type="Gene3D" id="3.40.190.10">
    <property type="entry name" value="Periplasmic binding protein-like II"/>
    <property type="match status" value="1"/>
</dbReference>
<keyword evidence="8" id="KW-0325">Glycoprotein</keyword>
<proteinExistence type="predicted"/>
<protein>
    <submittedName>
        <fullName evidence="12">Glutamate receptor ionotropic, NMDA 2B</fullName>
    </submittedName>
</protein>
<dbReference type="InterPro" id="IPR015683">
    <property type="entry name" value="Ionotropic_Glu_rcpt"/>
</dbReference>
<evidence type="ECO:0000256" key="2">
    <source>
        <dbReference type="ARBA" id="ARBA00022448"/>
    </source>
</evidence>
<dbReference type="Proteomes" id="UP001352852">
    <property type="component" value="Unassembled WGS sequence"/>
</dbReference>
<keyword evidence="7 12" id="KW-0675">Receptor</keyword>
<evidence type="ECO:0000256" key="10">
    <source>
        <dbReference type="ARBA" id="ARBA00023303"/>
    </source>
</evidence>
<name>A0ABU7DMK6_9TELE</name>